<dbReference type="RefSeq" id="WP_202244949.1">
    <property type="nucleotide sequence ID" value="NZ_JAESIY010000007.1"/>
</dbReference>
<evidence type="ECO:0000313" key="11">
    <source>
        <dbReference type="EMBL" id="MBL3657156.1"/>
    </source>
</evidence>
<protein>
    <recommendedName>
        <fullName evidence="2">site-specific DNA-methyltransferase (adenine-specific)</fullName>
        <ecNumber evidence="2">2.1.1.72</ecNumber>
    </recommendedName>
</protein>
<dbReference type="CDD" id="cd02440">
    <property type="entry name" value="AdoMet_MTases"/>
    <property type="match status" value="1"/>
</dbReference>
<comment type="catalytic activity">
    <reaction evidence="7">
        <text>a 2'-deoxyadenosine in DNA + S-adenosyl-L-methionine = an N(6)-methyl-2'-deoxyadenosine in DNA + S-adenosyl-L-homocysteine + H(+)</text>
        <dbReference type="Rhea" id="RHEA:15197"/>
        <dbReference type="Rhea" id="RHEA-COMP:12418"/>
        <dbReference type="Rhea" id="RHEA-COMP:12419"/>
        <dbReference type="ChEBI" id="CHEBI:15378"/>
        <dbReference type="ChEBI" id="CHEBI:57856"/>
        <dbReference type="ChEBI" id="CHEBI:59789"/>
        <dbReference type="ChEBI" id="CHEBI:90615"/>
        <dbReference type="ChEBI" id="CHEBI:90616"/>
        <dbReference type="EC" id="2.1.1.72"/>
    </reaction>
</comment>
<dbReference type="InterPro" id="IPR038333">
    <property type="entry name" value="T1MK-like_N_sf"/>
</dbReference>
<evidence type="ECO:0000259" key="9">
    <source>
        <dbReference type="Pfam" id="PF02384"/>
    </source>
</evidence>
<dbReference type="GO" id="GO:0009307">
    <property type="term" value="P:DNA restriction-modification system"/>
    <property type="evidence" value="ECO:0007669"/>
    <property type="project" value="UniProtKB-KW"/>
</dbReference>
<sequence length="537" mass="61016">MITGELKSQVDKIWEAFWTGGTSNPLTVIEQFTYLLFLRRVDERQQLEEKKANLIGESVQNPFYTAEEQELRWSSFINKEPETMFDLFTKPLVNNKTVFDHMKELGSQAGVFAQYMKGATFMISTPKLLDQVVQMIAKIKMDDRDTKGDLYEYLLSKIASAGTNGQFRTPRHIIQMMVEMTEPTGEDLICDPSCGSAGFLVASGEYFHQHHADYFHDKTFRDHYNSTMFTGIEFDSTMLRIGAMNLQLHGIENPELIGKDALSESNDIKDRFTLILANPPFKGSLDYDGVEKSLLQTVKTKKTELLFLGLMLRMLKTGGRAAVIIPDGVLFGSSKAHKEIRKEIIDGHKLEAVISMPSGVFKPYAGVSTAVIFFTKTNSGGTENVWFYDMQADGFSLDDKRTPLKTRQSEKAAAEGTKEAKKETDETHVEIERDITTQYSDIIHENNNIPDIIARWKSLNPQNGKTSDEYNRNRTEQSFMVPAEEIRSNDYDLSINRYKEIVYEEVQYAPPAEIIAEIESLNKQRSEALETLKKLLS</sequence>
<dbReference type="InterPro" id="IPR022749">
    <property type="entry name" value="D12N6_MeTrfase_N"/>
</dbReference>
<feature type="domain" description="DNA methylase adenine-specific" evidence="9">
    <location>
        <begin position="143"/>
        <end position="500"/>
    </location>
</feature>
<feature type="region of interest" description="Disordered" evidence="8">
    <location>
        <begin position="400"/>
        <end position="428"/>
    </location>
</feature>
<dbReference type="InterPro" id="IPR051537">
    <property type="entry name" value="DNA_Adenine_Mtase"/>
</dbReference>
<dbReference type="InterPro" id="IPR029063">
    <property type="entry name" value="SAM-dependent_MTases_sf"/>
</dbReference>
<dbReference type="Pfam" id="PF12161">
    <property type="entry name" value="HsdM_N"/>
    <property type="match status" value="1"/>
</dbReference>
<dbReference type="PANTHER" id="PTHR42933:SF3">
    <property type="entry name" value="TYPE I RESTRICTION ENZYME MJAVIII METHYLASE SUBUNIT"/>
    <property type="match status" value="1"/>
</dbReference>
<keyword evidence="4" id="KW-0808">Transferase</keyword>
<comment type="similarity">
    <text evidence="1">Belongs to the N(4)/N(6)-methyltransferase family.</text>
</comment>
<evidence type="ECO:0000256" key="6">
    <source>
        <dbReference type="ARBA" id="ARBA00022747"/>
    </source>
</evidence>
<keyword evidence="12" id="KW-1185">Reference proteome</keyword>
<dbReference type="Proteomes" id="UP000659388">
    <property type="component" value="Unassembled WGS sequence"/>
</dbReference>
<dbReference type="InterPro" id="IPR002052">
    <property type="entry name" value="DNA_methylase_N6_adenine_CS"/>
</dbReference>
<dbReference type="EMBL" id="JAESIY010000007">
    <property type="protein sequence ID" value="MBL3657156.1"/>
    <property type="molecule type" value="Genomic_DNA"/>
</dbReference>
<dbReference type="Pfam" id="PF02384">
    <property type="entry name" value="N6_Mtase"/>
    <property type="match status" value="1"/>
</dbReference>
<evidence type="ECO:0000256" key="4">
    <source>
        <dbReference type="ARBA" id="ARBA00022679"/>
    </source>
</evidence>
<accession>A0A937F693</accession>
<organism evidence="11 12">
    <name type="scientific">Fulvivirga sediminis</name>
    <dbReference type="NCBI Taxonomy" id="2803949"/>
    <lineage>
        <taxon>Bacteria</taxon>
        <taxon>Pseudomonadati</taxon>
        <taxon>Bacteroidota</taxon>
        <taxon>Cytophagia</taxon>
        <taxon>Cytophagales</taxon>
        <taxon>Fulvivirgaceae</taxon>
        <taxon>Fulvivirga</taxon>
    </lineage>
</organism>
<comment type="caution">
    <text evidence="11">The sequence shown here is derived from an EMBL/GenBank/DDBJ whole genome shotgun (WGS) entry which is preliminary data.</text>
</comment>
<dbReference type="Gene3D" id="1.20.1260.30">
    <property type="match status" value="1"/>
</dbReference>
<gene>
    <name evidence="11" type="ORF">JL102_13495</name>
</gene>
<evidence type="ECO:0000259" key="10">
    <source>
        <dbReference type="Pfam" id="PF12161"/>
    </source>
</evidence>
<dbReference type="PANTHER" id="PTHR42933">
    <property type="entry name" value="SLR6095 PROTEIN"/>
    <property type="match status" value="1"/>
</dbReference>
<dbReference type="Gene3D" id="3.40.50.150">
    <property type="entry name" value="Vaccinia Virus protein VP39"/>
    <property type="match status" value="1"/>
</dbReference>
<evidence type="ECO:0000313" key="12">
    <source>
        <dbReference type="Proteomes" id="UP000659388"/>
    </source>
</evidence>
<evidence type="ECO:0000256" key="1">
    <source>
        <dbReference type="ARBA" id="ARBA00006594"/>
    </source>
</evidence>
<evidence type="ECO:0000256" key="8">
    <source>
        <dbReference type="SAM" id="MobiDB-lite"/>
    </source>
</evidence>
<evidence type="ECO:0000256" key="2">
    <source>
        <dbReference type="ARBA" id="ARBA00011900"/>
    </source>
</evidence>
<feature type="domain" description="N6 adenine-specific DNA methyltransferase N-terminal" evidence="10">
    <location>
        <begin position="6"/>
        <end position="136"/>
    </location>
</feature>
<dbReference type="SUPFAM" id="SSF53335">
    <property type="entry name" value="S-adenosyl-L-methionine-dependent methyltransferases"/>
    <property type="match status" value="1"/>
</dbReference>
<dbReference type="InterPro" id="IPR003356">
    <property type="entry name" value="DNA_methylase_A-5"/>
</dbReference>
<proteinExistence type="inferred from homology"/>
<dbReference type="PRINTS" id="PR00507">
    <property type="entry name" value="N12N6MTFRASE"/>
</dbReference>
<keyword evidence="5" id="KW-0949">S-adenosyl-L-methionine</keyword>
<reference evidence="11" key="1">
    <citation type="submission" date="2021-01" db="EMBL/GenBank/DDBJ databases">
        <title>Fulvivirga kasyanovii gen. nov., sp nov., a novel member of the phylum Bacteroidetes isolated from seawater in a mussel farm.</title>
        <authorList>
            <person name="Zhao L.-H."/>
            <person name="Wang Z.-J."/>
        </authorList>
    </citation>
    <scope>NUCLEOTIDE SEQUENCE</scope>
    <source>
        <strain evidence="11">2943</strain>
    </source>
</reference>
<dbReference type="GO" id="GO:0008170">
    <property type="term" value="F:N-methyltransferase activity"/>
    <property type="evidence" value="ECO:0007669"/>
    <property type="project" value="InterPro"/>
</dbReference>
<dbReference type="GO" id="GO:0009007">
    <property type="term" value="F:site-specific DNA-methyltransferase (adenine-specific) activity"/>
    <property type="evidence" value="ECO:0007669"/>
    <property type="project" value="UniProtKB-EC"/>
</dbReference>
<dbReference type="GO" id="GO:0003677">
    <property type="term" value="F:DNA binding"/>
    <property type="evidence" value="ECO:0007669"/>
    <property type="project" value="InterPro"/>
</dbReference>
<name>A0A937F693_9BACT</name>
<evidence type="ECO:0000256" key="3">
    <source>
        <dbReference type="ARBA" id="ARBA00022603"/>
    </source>
</evidence>
<keyword evidence="3 11" id="KW-0489">Methyltransferase</keyword>
<evidence type="ECO:0000256" key="5">
    <source>
        <dbReference type="ARBA" id="ARBA00022691"/>
    </source>
</evidence>
<dbReference type="EC" id="2.1.1.72" evidence="2"/>
<dbReference type="GO" id="GO:0032259">
    <property type="term" value="P:methylation"/>
    <property type="evidence" value="ECO:0007669"/>
    <property type="project" value="UniProtKB-KW"/>
</dbReference>
<evidence type="ECO:0000256" key="7">
    <source>
        <dbReference type="ARBA" id="ARBA00047942"/>
    </source>
</evidence>
<dbReference type="AlphaFoldDB" id="A0A937F693"/>
<keyword evidence="6" id="KW-0680">Restriction system</keyword>
<dbReference type="PROSITE" id="PS00092">
    <property type="entry name" value="N6_MTASE"/>
    <property type="match status" value="1"/>
</dbReference>